<feature type="transmembrane region" description="Helical" evidence="5">
    <location>
        <begin position="12"/>
        <end position="32"/>
    </location>
</feature>
<keyword evidence="3 5" id="KW-1133">Transmembrane helix</keyword>
<evidence type="ECO:0000313" key="7">
    <source>
        <dbReference type="EMBL" id="MDN3705997.1"/>
    </source>
</evidence>
<evidence type="ECO:0000256" key="4">
    <source>
        <dbReference type="ARBA" id="ARBA00023136"/>
    </source>
</evidence>
<dbReference type="RefSeq" id="WP_290362136.1">
    <property type="nucleotide sequence ID" value="NZ_JAUFQU010000001.1"/>
</dbReference>
<protein>
    <submittedName>
        <fullName evidence="7">FUSC family protein</fullName>
    </submittedName>
</protein>
<proteinExistence type="predicted"/>
<gene>
    <name evidence="7" type="ORF">QW060_02500</name>
</gene>
<keyword evidence="4 5" id="KW-0472">Membrane</keyword>
<reference evidence="8" key="1">
    <citation type="journal article" date="2019" name="Int. J. Syst. Evol. Microbiol.">
        <title>The Global Catalogue of Microorganisms (GCM) 10K type strain sequencing project: providing services to taxonomists for standard genome sequencing and annotation.</title>
        <authorList>
            <consortium name="The Broad Institute Genomics Platform"/>
            <consortium name="The Broad Institute Genome Sequencing Center for Infectious Disease"/>
            <person name="Wu L."/>
            <person name="Ma J."/>
        </authorList>
    </citation>
    <scope>NUCLEOTIDE SEQUENCE [LARGE SCALE GENOMIC DNA]</scope>
    <source>
        <strain evidence="8">CECT 7184</strain>
    </source>
</reference>
<dbReference type="Pfam" id="PF13515">
    <property type="entry name" value="FUSC_2"/>
    <property type="match status" value="1"/>
</dbReference>
<organism evidence="7 8">
    <name type="scientific">Paenimyroides ceti</name>
    <dbReference type="NCBI Taxonomy" id="395087"/>
    <lineage>
        <taxon>Bacteria</taxon>
        <taxon>Pseudomonadati</taxon>
        <taxon>Bacteroidota</taxon>
        <taxon>Flavobacteriia</taxon>
        <taxon>Flavobacteriales</taxon>
        <taxon>Flavobacteriaceae</taxon>
        <taxon>Paenimyroides</taxon>
    </lineage>
</organism>
<evidence type="ECO:0000256" key="3">
    <source>
        <dbReference type="ARBA" id="ARBA00022989"/>
    </source>
</evidence>
<keyword evidence="2 5" id="KW-0812">Transmembrane</keyword>
<dbReference type="InterPro" id="IPR049453">
    <property type="entry name" value="Memb_transporter_dom"/>
</dbReference>
<evidence type="ECO:0000256" key="1">
    <source>
        <dbReference type="ARBA" id="ARBA00004141"/>
    </source>
</evidence>
<feature type="transmembrane region" description="Helical" evidence="5">
    <location>
        <begin position="133"/>
        <end position="151"/>
    </location>
</feature>
<evidence type="ECO:0000256" key="5">
    <source>
        <dbReference type="SAM" id="Phobius"/>
    </source>
</evidence>
<feature type="transmembrane region" description="Helical" evidence="5">
    <location>
        <begin position="90"/>
        <end position="121"/>
    </location>
</feature>
<dbReference type="Proteomes" id="UP001242368">
    <property type="component" value="Unassembled WGS sequence"/>
</dbReference>
<name>A0ABT8CRZ9_9FLAO</name>
<sequence length="172" mass="19422">MWYKNATKLIESQFIVYVTRCLLGFVIGYLLTLAFPKFDLFWTLLTIILVISPEEDQARKLSIERFKSNFIGSISGLLVFFLPFEDVYKVIIGIVLACFICKLFNLLNVARSAIVALIIILIEHKNDVIFSPVARFLAVAVGCIIGLGVTLTTSSLLKFLSNVIRIKKIRDE</sequence>
<feature type="domain" description="Integral membrane bound transporter" evidence="6">
    <location>
        <begin position="29"/>
        <end position="147"/>
    </location>
</feature>
<evidence type="ECO:0000259" key="6">
    <source>
        <dbReference type="Pfam" id="PF13515"/>
    </source>
</evidence>
<comment type="caution">
    <text evidence="7">The sequence shown here is derived from an EMBL/GenBank/DDBJ whole genome shotgun (WGS) entry which is preliminary data.</text>
</comment>
<keyword evidence="8" id="KW-1185">Reference proteome</keyword>
<comment type="subcellular location">
    <subcellularLocation>
        <location evidence="1">Membrane</location>
        <topology evidence="1">Multi-pass membrane protein</topology>
    </subcellularLocation>
</comment>
<evidence type="ECO:0000313" key="8">
    <source>
        <dbReference type="Proteomes" id="UP001242368"/>
    </source>
</evidence>
<evidence type="ECO:0000256" key="2">
    <source>
        <dbReference type="ARBA" id="ARBA00022692"/>
    </source>
</evidence>
<dbReference type="EMBL" id="JAUFQU010000001">
    <property type="protein sequence ID" value="MDN3705997.1"/>
    <property type="molecule type" value="Genomic_DNA"/>
</dbReference>
<accession>A0ABT8CRZ9</accession>